<reference evidence="3" key="1">
    <citation type="submission" date="2025-08" db="UniProtKB">
        <authorList>
            <consortium name="RefSeq"/>
        </authorList>
    </citation>
    <scope>IDENTIFICATION</scope>
    <source>
        <tissue evidence="3">Whole body</tissue>
    </source>
</reference>
<dbReference type="GO" id="GO:0016616">
    <property type="term" value="F:oxidoreductase activity, acting on the CH-OH group of donors, NAD or NADP as acceptor"/>
    <property type="evidence" value="ECO:0007669"/>
    <property type="project" value="InterPro"/>
</dbReference>
<evidence type="ECO:0000313" key="2">
    <source>
        <dbReference type="Proteomes" id="UP000694846"/>
    </source>
</evidence>
<organism evidence="2 3">
    <name type="scientific">Sipha flava</name>
    <name type="common">yellow sugarcane aphid</name>
    <dbReference type="NCBI Taxonomy" id="143950"/>
    <lineage>
        <taxon>Eukaryota</taxon>
        <taxon>Metazoa</taxon>
        <taxon>Ecdysozoa</taxon>
        <taxon>Arthropoda</taxon>
        <taxon>Hexapoda</taxon>
        <taxon>Insecta</taxon>
        <taxon>Pterygota</taxon>
        <taxon>Neoptera</taxon>
        <taxon>Paraneoptera</taxon>
        <taxon>Hemiptera</taxon>
        <taxon>Sternorrhyncha</taxon>
        <taxon>Aphidomorpha</taxon>
        <taxon>Aphidoidea</taxon>
        <taxon>Aphididae</taxon>
        <taxon>Sipha</taxon>
    </lineage>
</organism>
<protein>
    <submittedName>
        <fullName evidence="3">Malate dehydrogenase, cytoplasmic-like</fullName>
    </submittedName>
</protein>
<evidence type="ECO:0000313" key="3">
    <source>
        <dbReference type="RefSeq" id="XP_025412213.1"/>
    </source>
</evidence>
<gene>
    <name evidence="3" type="primary">LOC112684765</name>
</gene>
<dbReference type="RefSeq" id="XP_025412213.1">
    <property type="nucleotide sequence ID" value="XM_025556428.1"/>
</dbReference>
<dbReference type="GO" id="GO:0016615">
    <property type="term" value="F:malate dehydrogenase activity"/>
    <property type="evidence" value="ECO:0007669"/>
    <property type="project" value="InterPro"/>
</dbReference>
<dbReference type="InterPro" id="IPR015955">
    <property type="entry name" value="Lactate_DH/Glyco_Ohase_4_C"/>
</dbReference>
<keyword evidence="1" id="KW-0560">Oxidoreductase</keyword>
<proteinExistence type="predicted"/>
<dbReference type="GO" id="GO:0006108">
    <property type="term" value="P:malate metabolic process"/>
    <property type="evidence" value="ECO:0007669"/>
    <property type="project" value="InterPro"/>
</dbReference>
<evidence type="ECO:0000256" key="1">
    <source>
        <dbReference type="ARBA" id="ARBA00023002"/>
    </source>
</evidence>
<dbReference type="PANTHER" id="PTHR23382">
    <property type="entry name" value="MALATE DEHYDROGENASE"/>
    <property type="match status" value="1"/>
</dbReference>
<dbReference type="SUPFAM" id="SSF56327">
    <property type="entry name" value="LDH C-terminal domain-like"/>
    <property type="match status" value="1"/>
</dbReference>
<dbReference type="GeneID" id="112684765"/>
<dbReference type="OrthoDB" id="1510206at2759"/>
<dbReference type="Gene3D" id="3.40.50.720">
    <property type="entry name" value="NAD(P)-binding Rossmann-like Domain"/>
    <property type="match status" value="1"/>
</dbReference>
<dbReference type="InterPro" id="IPR010945">
    <property type="entry name" value="Malate_DH_type2"/>
</dbReference>
<sequence>MYTYYIAGVPKSPDFGHVVLVADNLKQSLPYWSHEVWAKTEEEYLAWQQRFCRERNWTCNKNPLVWKRISNSNGPYHLIGGIDEFFEMLKENYNIDTRLDRKLKMKMAKDNEKKMKFIMAARASTVQRVAPRGVCLTGAVYPSSCYLVSELLQLKQLHTDGGVSIYLHNCDPNKRGDLRKIKNEIVDAEFNVRGRKAVTVVNNVEECLSKCDLLVVMGDRNGEDDEKSEKQRMNRNYNAMRSLASILNRHCPEFCKVILMNMDTLCFNLSVLAEYAHNVYLYNIVGVTGHYGMKALPNISAATGVPISDLHCPPVWGFVGAKKYVDWYHTVYHRDRGKSPARGEAPDSGDHQTCHKYLMSKAGYDMDEEINGGDERSPVVGSEFLSNYSPEVRAAVAMISEWFQSENKTISAAIFSDGTFGLPFGMFVSQQVYLDNGEWKPDTDFLPPDRYILKDIVSKAIEIIIEYDLGKRFHKYSKSPRLWWKTAIDKFS</sequence>
<dbReference type="Proteomes" id="UP000694846">
    <property type="component" value="Unplaced"/>
</dbReference>
<accession>A0A8B8FNS7</accession>
<dbReference type="Gene3D" id="3.90.110.10">
    <property type="entry name" value="Lactate dehydrogenase/glycoside hydrolase, family 4, C-terminal"/>
    <property type="match status" value="1"/>
</dbReference>
<keyword evidence="2" id="KW-1185">Reference proteome</keyword>
<name>A0A8B8FNS7_9HEMI</name>
<dbReference type="AlphaFoldDB" id="A0A8B8FNS7"/>